<sequence length="229" mass="25610">MDLMTLGPEYANQYYRLCHLHFRVEMFRNIEGRIYLSKEAVPSIFLKPVQAGNNKSTDLLQPISFVTIFLKPESKTRNSSSNLSTQLSLTHPIKSERDTIVTSPLQVLFPKASIKQVYEDKNIPRTEAQLVQLFNEVCTDSTISTSSRISPKYDDRGIIDLTSMDSLTPTTSKAVSVGVNQSRLTPGNVAADRRHLVTWRAGHAPTSSSELNFLVRESGSPEPDLVRRG</sequence>
<evidence type="ECO:0000313" key="2">
    <source>
        <dbReference type="Proteomes" id="UP000000311"/>
    </source>
</evidence>
<dbReference type="AlphaFoldDB" id="E2A7M0"/>
<gene>
    <name evidence="1" type="ORF">EAG_02801</name>
</gene>
<dbReference type="EMBL" id="GL437352">
    <property type="protein sequence ID" value="EFN70569.1"/>
    <property type="molecule type" value="Genomic_DNA"/>
</dbReference>
<reference evidence="1 2" key="1">
    <citation type="journal article" date="2010" name="Science">
        <title>Genomic comparison of the ants Camponotus floridanus and Harpegnathos saltator.</title>
        <authorList>
            <person name="Bonasio R."/>
            <person name="Zhang G."/>
            <person name="Ye C."/>
            <person name="Mutti N.S."/>
            <person name="Fang X."/>
            <person name="Qin N."/>
            <person name="Donahue G."/>
            <person name="Yang P."/>
            <person name="Li Q."/>
            <person name="Li C."/>
            <person name="Zhang P."/>
            <person name="Huang Z."/>
            <person name="Berger S.L."/>
            <person name="Reinberg D."/>
            <person name="Wang J."/>
            <person name="Liebig J."/>
        </authorList>
    </citation>
    <scope>NUCLEOTIDE SEQUENCE [LARGE SCALE GENOMIC DNA]</scope>
    <source>
        <strain evidence="2">C129</strain>
    </source>
</reference>
<organism evidence="2">
    <name type="scientific">Camponotus floridanus</name>
    <name type="common">Florida carpenter ant</name>
    <dbReference type="NCBI Taxonomy" id="104421"/>
    <lineage>
        <taxon>Eukaryota</taxon>
        <taxon>Metazoa</taxon>
        <taxon>Ecdysozoa</taxon>
        <taxon>Arthropoda</taxon>
        <taxon>Hexapoda</taxon>
        <taxon>Insecta</taxon>
        <taxon>Pterygota</taxon>
        <taxon>Neoptera</taxon>
        <taxon>Endopterygota</taxon>
        <taxon>Hymenoptera</taxon>
        <taxon>Apocrita</taxon>
        <taxon>Aculeata</taxon>
        <taxon>Formicoidea</taxon>
        <taxon>Formicidae</taxon>
        <taxon>Formicinae</taxon>
        <taxon>Camponotus</taxon>
    </lineage>
</organism>
<evidence type="ECO:0000313" key="1">
    <source>
        <dbReference type="EMBL" id="EFN70569.1"/>
    </source>
</evidence>
<protein>
    <recommendedName>
        <fullName evidence="3">THAP-type domain-containing protein</fullName>
    </recommendedName>
</protein>
<dbReference type="Proteomes" id="UP000000311">
    <property type="component" value="Unassembled WGS sequence"/>
</dbReference>
<dbReference type="InParanoid" id="E2A7M0"/>
<accession>E2A7M0</accession>
<name>E2A7M0_CAMFO</name>
<proteinExistence type="predicted"/>
<keyword evidence="2" id="KW-1185">Reference proteome</keyword>
<evidence type="ECO:0008006" key="3">
    <source>
        <dbReference type="Google" id="ProtNLM"/>
    </source>
</evidence>